<dbReference type="AlphaFoldDB" id="A0A6M0SDU0"/>
<dbReference type="GO" id="GO:0051276">
    <property type="term" value="P:chromosome organization"/>
    <property type="evidence" value="ECO:0007669"/>
    <property type="project" value="InterPro"/>
</dbReference>
<name>A0A6M0SDU0_9CYAN</name>
<dbReference type="InterPro" id="IPR005335">
    <property type="entry name" value="Terminase_ssu"/>
</dbReference>
<sequence>MARNPKTGLTDKQELFCREYLKDFNGAAAYIRAGYAKKGAKNHAARLVANGSVQAYLANLRSQVESRSVATLERTLEEIARVAYADITNTLSFSDNKLTLKNSEELPPDVTAAIEQVTFNESTTESGTTIKKSLKMHNKMQALGLLADFFGIRDDFNKARATLKRYGLALIPDEGNPVGWTVEKYESSPNSDA</sequence>
<evidence type="ECO:0000313" key="4">
    <source>
        <dbReference type="Proteomes" id="UP000473574"/>
    </source>
</evidence>
<dbReference type="InterPro" id="IPR038713">
    <property type="entry name" value="Terminase_Gp1_N_sf"/>
</dbReference>
<gene>
    <name evidence="3" type="ORF">D0962_28525</name>
</gene>
<proteinExistence type="predicted"/>
<keyword evidence="2" id="KW-0231">Viral genome packaging</keyword>
<dbReference type="PANTHER" id="PTHR41328">
    <property type="entry name" value="TERMINASE SMALL SUBUNIT-RELATED"/>
    <property type="match status" value="1"/>
</dbReference>
<evidence type="ECO:0000256" key="1">
    <source>
        <dbReference type="ARBA" id="ARBA00022612"/>
    </source>
</evidence>
<keyword evidence="1" id="KW-1188">Viral release from host cell</keyword>
<evidence type="ECO:0000256" key="2">
    <source>
        <dbReference type="ARBA" id="ARBA00023219"/>
    </source>
</evidence>
<dbReference type="Gene3D" id="1.10.10.1400">
    <property type="entry name" value="Terminase, small subunit, N-terminal DNA-binding domain, HTH motif"/>
    <property type="match status" value="1"/>
</dbReference>
<reference evidence="3 4" key="1">
    <citation type="journal article" date="2020" name="Microb. Ecol.">
        <title>Ecogenomics of the Marine Benthic Filamentous Cyanobacterium Adonisia.</title>
        <authorList>
            <person name="Walter J.M."/>
            <person name="Coutinho F.H."/>
            <person name="Leomil L."/>
            <person name="Hargreaves P.I."/>
            <person name="Campeao M.E."/>
            <person name="Vieira V.V."/>
            <person name="Silva B.S."/>
            <person name="Fistarol G.O."/>
            <person name="Salomon P.S."/>
            <person name="Sawabe T."/>
            <person name="Mino S."/>
            <person name="Hosokawa M."/>
            <person name="Miyashita H."/>
            <person name="Maruyama F."/>
            <person name="van Verk M.C."/>
            <person name="Dutilh B.E."/>
            <person name="Thompson C.C."/>
            <person name="Thompson F.L."/>
        </authorList>
    </citation>
    <scope>NUCLEOTIDE SEQUENCE [LARGE SCALE GENOMIC DNA]</scope>
    <source>
        <strain evidence="3 4">CCMR0082</strain>
    </source>
</reference>
<accession>A0A6M0SDU0</accession>
<organism evidence="3 4">
    <name type="scientific">Adonisia turfae CCMR0082</name>
    <dbReference type="NCBI Taxonomy" id="2304604"/>
    <lineage>
        <taxon>Bacteria</taxon>
        <taxon>Bacillati</taxon>
        <taxon>Cyanobacteriota</taxon>
        <taxon>Adonisia</taxon>
        <taxon>Adonisia turfae</taxon>
    </lineage>
</organism>
<dbReference type="PANTHER" id="PTHR41328:SF2">
    <property type="entry name" value="TERMINASE SMALL SUBUNIT"/>
    <property type="match status" value="1"/>
</dbReference>
<comment type="caution">
    <text evidence="3">The sequence shown here is derived from an EMBL/GenBank/DDBJ whole genome shotgun (WGS) entry which is preliminary data.</text>
</comment>
<dbReference type="Proteomes" id="UP000473574">
    <property type="component" value="Unassembled WGS sequence"/>
</dbReference>
<dbReference type="Pfam" id="PF03592">
    <property type="entry name" value="Terminase_2"/>
    <property type="match status" value="1"/>
</dbReference>
<dbReference type="RefSeq" id="WP_163669017.1">
    <property type="nucleotide sequence ID" value="NZ_QZCE01000002.1"/>
</dbReference>
<protein>
    <submittedName>
        <fullName evidence="3">Terminase small subunit</fullName>
    </submittedName>
</protein>
<dbReference type="EMBL" id="QZCE01000002">
    <property type="protein sequence ID" value="NEZ66659.1"/>
    <property type="molecule type" value="Genomic_DNA"/>
</dbReference>
<dbReference type="InterPro" id="IPR052404">
    <property type="entry name" value="SPP1-like_terminase"/>
</dbReference>
<evidence type="ECO:0000313" key="3">
    <source>
        <dbReference type="EMBL" id="NEZ66659.1"/>
    </source>
</evidence>